<reference evidence="3 4" key="1">
    <citation type="submission" date="2024-02" db="EMBL/GenBank/DDBJ databases">
        <title>A draft genome for the cacao thread blight pathogen Marasmius crinis-equi.</title>
        <authorList>
            <person name="Cohen S.P."/>
            <person name="Baruah I.K."/>
            <person name="Amoako-Attah I."/>
            <person name="Bukari Y."/>
            <person name="Meinhardt L.W."/>
            <person name="Bailey B.A."/>
        </authorList>
    </citation>
    <scope>NUCLEOTIDE SEQUENCE [LARGE SCALE GENOMIC DNA]</scope>
    <source>
        <strain evidence="3 4">GH-76</strain>
    </source>
</reference>
<feature type="domain" description="KOW" evidence="2">
    <location>
        <begin position="365"/>
        <end position="387"/>
    </location>
</feature>
<feature type="region of interest" description="Disordered" evidence="1">
    <location>
        <begin position="651"/>
        <end position="704"/>
    </location>
</feature>
<accession>A0ABR3F8C0</accession>
<feature type="compositionally biased region" description="Low complexity" evidence="1">
    <location>
        <begin position="672"/>
        <end position="685"/>
    </location>
</feature>
<gene>
    <name evidence="3" type="ORF">V5O48_010473</name>
</gene>
<feature type="domain" description="KOW" evidence="2">
    <location>
        <begin position="409"/>
        <end position="436"/>
    </location>
</feature>
<feature type="domain" description="KOW" evidence="2">
    <location>
        <begin position="260"/>
        <end position="287"/>
    </location>
</feature>
<feature type="compositionally biased region" description="Low complexity" evidence="1">
    <location>
        <begin position="170"/>
        <end position="191"/>
    </location>
</feature>
<dbReference type="Proteomes" id="UP001465976">
    <property type="component" value="Unassembled WGS sequence"/>
</dbReference>
<comment type="caution">
    <text evidence="3">The sequence shown here is derived from an EMBL/GenBank/DDBJ whole genome shotgun (WGS) entry which is preliminary data.</text>
</comment>
<feature type="region of interest" description="Disordered" evidence="1">
    <location>
        <begin position="160"/>
        <end position="201"/>
    </location>
</feature>
<dbReference type="InterPro" id="IPR008991">
    <property type="entry name" value="Translation_prot_SH3-like_sf"/>
</dbReference>
<organism evidence="3 4">
    <name type="scientific">Marasmius crinis-equi</name>
    <dbReference type="NCBI Taxonomy" id="585013"/>
    <lineage>
        <taxon>Eukaryota</taxon>
        <taxon>Fungi</taxon>
        <taxon>Dikarya</taxon>
        <taxon>Basidiomycota</taxon>
        <taxon>Agaricomycotina</taxon>
        <taxon>Agaricomycetes</taxon>
        <taxon>Agaricomycetidae</taxon>
        <taxon>Agaricales</taxon>
        <taxon>Marasmiineae</taxon>
        <taxon>Marasmiaceae</taxon>
        <taxon>Marasmius</taxon>
    </lineage>
</organism>
<protein>
    <recommendedName>
        <fullName evidence="2">KOW domain-containing protein</fullName>
    </recommendedName>
</protein>
<name>A0ABR3F8C0_9AGAR</name>
<evidence type="ECO:0000259" key="2">
    <source>
        <dbReference type="SMART" id="SM00739"/>
    </source>
</evidence>
<keyword evidence="4" id="KW-1185">Reference proteome</keyword>
<feature type="compositionally biased region" description="Acidic residues" evidence="1">
    <location>
        <begin position="31"/>
        <end position="58"/>
    </location>
</feature>
<evidence type="ECO:0000313" key="3">
    <source>
        <dbReference type="EMBL" id="KAL0571485.1"/>
    </source>
</evidence>
<evidence type="ECO:0000256" key="1">
    <source>
        <dbReference type="SAM" id="MobiDB-lite"/>
    </source>
</evidence>
<feature type="domain" description="KOW" evidence="2">
    <location>
        <begin position="562"/>
        <end position="590"/>
    </location>
</feature>
<feature type="compositionally biased region" description="Basic and acidic residues" evidence="1">
    <location>
        <begin position="9"/>
        <end position="20"/>
    </location>
</feature>
<feature type="region of interest" description="Disordered" evidence="1">
    <location>
        <begin position="1"/>
        <end position="102"/>
    </location>
</feature>
<feature type="region of interest" description="Disordered" evidence="1">
    <location>
        <begin position="726"/>
        <end position="753"/>
    </location>
</feature>
<dbReference type="SUPFAM" id="SSF50104">
    <property type="entry name" value="Translation proteins SH3-like domain"/>
    <property type="match status" value="1"/>
</dbReference>
<dbReference type="EMBL" id="JBAHYK010000761">
    <property type="protein sequence ID" value="KAL0571485.1"/>
    <property type="molecule type" value="Genomic_DNA"/>
</dbReference>
<dbReference type="InterPro" id="IPR005824">
    <property type="entry name" value="KOW"/>
</dbReference>
<feature type="region of interest" description="Disordered" evidence="1">
    <location>
        <begin position="285"/>
        <end position="306"/>
    </location>
</feature>
<feature type="compositionally biased region" description="Basic and acidic residues" evidence="1">
    <location>
        <begin position="651"/>
        <end position="661"/>
    </location>
</feature>
<sequence length="949" mass="106973">VYPRTLHLQTREKQEQKVLEPQHGGFLDIEAQLDSENDYEDEEDEVQSAAQDDDDFIDDSTLPESSTPPLPLPKPEERFAFEESRYTGSSPREAREDPVYTRSLQMAQSEGMARVLQDRQFVYDILKRTENPENRTFNHSTSPRAPIPPDAMERYSHFQRPQRILDPQAPTLSVSDSSTSRPPSSSTAIPTVTPPLPSSDTLELPAAHLKRKLADLSVSSAPHGTFVRKKPRLGVDMKGWRQWAAGKRQHAPDKDIRRREIAPGEWVKVSRGLYKGDIGIVWKPDSTSSGETGPEAFGSEPKKGEEPHTFRFRDKTFSHGLLVKFFDERSVEPVYFAPSEVHDEFAKSKHPFVRTFPFPLPDFYAFEVGDRVESAGQIGKVTEVSVDTCLVDYGDAGMHTSPSRLLQKHIVPGDSIRVVAGEHEGQEGLVAERHGSLLYVSQRHSKTGIDFFVHINSVRVQAETFNGALPEDVPWINTRVVISRGRYSEMQGYVKGVRVTRYGGSLALLLYLPVLACSVEEDYDNVVEQSTTKKLLEYRPLTAEQKKFEFNPKLAEMRTGRVPWLGTRVTIIKGIHKGKGEGIVRDVNRPSRGYNESGLAISVELQLITTNTSNRIEVVDYARVREVDSGLELAKFMPLSKEQKFFTPYEGIEKQEGEKKGKVQVHHRKYDPNPYLSPDDPPLSSATPQHESSPDEIDWDNPFDPWNPHSLSPAVWSSRGYLSPTAAPPTPLHTSTSPIPSTPGSPNPSRDSYLKDLLTLPASSFRSLPAPPAPSLPHPLLHPKLLGITIRVAITEGRWKRKLAFVTPTSNEGGAFFAFRHKGETQRIDHRCVGKHPERPKPNSEQGLMVVTGGREQHIGKFVRRIFYFYNEQKTQENRWFILGIVDRSGRYDQLTKEYLELPPTDVDIVEESKEDRDAGNRLFEDVRHSAKVGHPETRRPGEATLVFF</sequence>
<dbReference type="SMART" id="SM00739">
    <property type="entry name" value="KOW"/>
    <property type="match status" value="4"/>
</dbReference>
<feature type="non-terminal residue" evidence="3">
    <location>
        <position position="1"/>
    </location>
</feature>
<feature type="compositionally biased region" description="Basic and acidic residues" evidence="1">
    <location>
        <begin position="74"/>
        <end position="85"/>
    </location>
</feature>
<evidence type="ECO:0000313" key="4">
    <source>
        <dbReference type="Proteomes" id="UP001465976"/>
    </source>
</evidence>
<proteinExistence type="predicted"/>